<proteinExistence type="predicted"/>
<accession>A0A918PD19</accession>
<keyword evidence="3" id="KW-1185">Reference proteome</keyword>
<reference evidence="2" key="1">
    <citation type="journal article" date="2014" name="Int. J. Syst. Evol. Microbiol.">
        <title>Complete genome sequence of Corynebacterium casei LMG S-19264T (=DSM 44701T), isolated from a smear-ripened cheese.</title>
        <authorList>
            <consortium name="US DOE Joint Genome Institute (JGI-PGF)"/>
            <person name="Walter F."/>
            <person name="Albersmeier A."/>
            <person name="Kalinowski J."/>
            <person name="Ruckert C."/>
        </authorList>
    </citation>
    <scope>NUCLEOTIDE SEQUENCE</scope>
    <source>
        <strain evidence="2">JCM 4815</strain>
    </source>
</reference>
<evidence type="ECO:0000313" key="3">
    <source>
        <dbReference type="Proteomes" id="UP000622166"/>
    </source>
</evidence>
<sequence length="90" mass="9433">MQDEAQRGIGQRTPSVPRPAAYGAPDGGGDGLRGGVGQPHDETRRVHDHPAREAATGRSVGGYRAGRAVVRTGHGTITAARVRRDITLRG</sequence>
<evidence type="ECO:0000256" key="1">
    <source>
        <dbReference type="SAM" id="MobiDB-lite"/>
    </source>
</evidence>
<feature type="compositionally biased region" description="Gly residues" evidence="1">
    <location>
        <begin position="25"/>
        <end position="37"/>
    </location>
</feature>
<reference evidence="2" key="2">
    <citation type="submission" date="2020-09" db="EMBL/GenBank/DDBJ databases">
        <authorList>
            <person name="Sun Q."/>
            <person name="Ohkuma M."/>
        </authorList>
    </citation>
    <scope>NUCLEOTIDE SEQUENCE</scope>
    <source>
        <strain evidence="2">JCM 4815</strain>
    </source>
</reference>
<name>A0A918PD19_9ACTN</name>
<feature type="compositionally biased region" description="Basic and acidic residues" evidence="1">
    <location>
        <begin position="39"/>
        <end position="52"/>
    </location>
</feature>
<dbReference type="EMBL" id="BMVW01000002">
    <property type="protein sequence ID" value="GGY99191.1"/>
    <property type="molecule type" value="Genomic_DNA"/>
</dbReference>
<feature type="region of interest" description="Disordered" evidence="1">
    <location>
        <begin position="1"/>
        <end position="66"/>
    </location>
</feature>
<dbReference type="Proteomes" id="UP000622166">
    <property type="component" value="Unassembled WGS sequence"/>
</dbReference>
<protein>
    <submittedName>
        <fullName evidence="2">Uncharacterized protein</fullName>
    </submittedName>
</protein>
<organism evidence="2 3">
    <name type="scientific">Streptomyces poonensis</name>
    <dbReference type="NCBI Taxonomy" id="68255"/>
    <lineage>
        <taxon>Bacteria</taxon>
        <taxon>Bacillati</taxon>
        <taxon>Actinomycetota</taxon>
        <taxon>Actinomycetes</taxon>
        <taxon>Kitasatosporales</taxon>
        <taxon>Streptomycetaceae</taxon>
        <taxon>Streptomyces</taxon>
    </lineage>
</organism>
<comment type="caution">
    <text evidence="2">The sequence shown here is derived from an EMBL/GenBank/DDBJ whole genome shotgun (WGS) entry which is preliminary data.</text>
</comment>
<dbReference type="AlphaFoldDB" id="A0A918PD19"/>
<gene>
    <name evidence="2" type="ORF">GCM10010365_17350</name>
</gene>
<evidence type="ECO:0000313" key="2">
    <source>
        <dbReference type="EMBL" id="GGY99191.1"/>
    </source>
</evidence>